<name>A0A9D1R0Y3_9BACT</name>
<evidence type="ECO:0000313" key="2">
    <source>
        <dbReference type="Proteomes" id="UP000824264"/>
    </source>
</evidence>
<dbReference type="Pfam" id="PF05069">
    <property type="entry name" value="Phage_tail_S"/>
    <property type="match status" value="2"/>
</dbReference>
<sequence>MAEPIEITVDSAAVAEAFERLEAACRNLRPAMRDIGGLLEKETEENFRAQGRPPWPQLSQVTILQRLAGRDKEKKHKKVSGIFRKDGSLRAAAKRRLDGGLMILQDTVNLKNGIRAFPDKVGVTIGSPLKYAAIHQFGGMAGRNRKVRIPKRQFIPIDENGTLTPEAERGVLAALYEHIAESV</sequence>
<dbReference type="Proteomes" id="UP000824264">
    <property type="component" value="Unassembled WGS sequence"/>
</dbReference>
<dbReference type="EMBL" id="DXGI01000246">
    <property type="protein sequence ID" value="HIW78800.1"/>
    <property type="molecule type" value="Genomic_DNA"/>
</dbReference>
<accession>A0A9D1R0Y3</accession>
<proteinExistence type="predicted"/>
<evidence type="ECO:0000313" key="1">
    <source>
        <dbReference type="EMBL" id="HIW78800.1"/>
    </source>
</evidence>
<protein>
    <submittedName>
        <fullName evidence="1">Phage virion morphogenesis protein</fullName>
    </submittedName>
</protein>
<organism evidence="1 2">
    <name type="scientific">Candidatus Bilophila faecipullorum</name>
    <dbReference type="NCBI Taxonomy" id="2838482"/>
    <lineage>
        <taxon>Bacteria</taxon>
        <taxon>Pseudomonadati</taxon>
        <taxon>Thermodesulfobacteriota</taxon>
        <taxon>Desulfovibrionia</taxon>
        <taxon>Desulfovibrionales</taxon>
        <taxon>Desulfovibrionaceae</taxon>
        <taxon>Bilophila</taxon>
    </lineage>
</organism>
<reference evidence="1" key="1">
    <citation type="journal article" date="2021" name="PeerJ">
        <title>Extensive microbial diversity within the chicken gut microbiome revealed by metagenomics and culture.</title>
        <authorList>
            <person name="Gilroy R."/>
            <person name="Ravi A."/>
            <person name="Getino M."/>
            <person name="Pursley I."/>
            <person name="Horton D.L."/>
            <person name="Alikhan N.F."/>
            <person name="Baker D."/>
            <person name="Gharbi K."/>
            <person name="Hall N."/>
            <person name="Watson M."/>
            <person name="Adriaenssens E.M."/>
            <person name="Foster-Nyarko E."/>
            <person name="Jarju S."/>
            <person name="Secka A."/>
            <person name="Antonio M."/>
            <person name="Oren A."/>
            <person name="Chaudhuri R.R."/>
            <person name="La Ragione R."/>
            <person name="Hildebrand F."/>
            <person name="Pallen M.J."/>
        </authorList>
    </citation>
    <scope>NUCLEOTIDE SEQUENCE</scope>
    <source>
        <strain evidence="1">ChiSxjej5B17-1746</strain>
    </source>
</reference>
<dbReference type="AlphaFoldDB" id="A0A9D1R0Y3"/>
<dbReference type="InterPro" id="IPR006522">
    <property type="entry name" value="Phage_virion_morphogenesis"/>
</dbReference>
<reference evidence="1" key="2">
    <citation type="submission" date="2021-04" db="EMBL/GenBank/DDBJ databases">
        <authorList>
            <person name="Gilroy R."/>
        </authorList>
    </citation>
    <scope>NUCLEOTIDE SEQUENCE</scope>
    <source>
        <strain evidence="1">ChiSxjej5B17-1746</strain>
    </source>
</reference>
<dbReference type="NCBIfam" id="TIGR01635">
    <property type="entry name" value="tail_comp_S"/>
    <property type="match status" value="1"/>
</dbReference>
<comment type="caution">
    <text evidence="1">The sequence shown here is derived from an EMBL/GenBank/DDBJ whole genome shotgun (WGS) entry which is preliminary data.</text>
</comment>
<gene>
    <name evidence="1" type="ORF">H9874_06615</name>
</gene>